<reference evidence="2 3" key="1">
    <citation type="submission" date="2023-08" db="EMBL/GenBank/DDBJ databases">
        <title>Phytohabitans sansha sp. nov., isolated from marine sediment.</title>
        <authorList>
            <person name="Zhao Y."/>
            <person name="Yi K."/>
        </authorList>
    </citation>
    <scope>NUCLEOTIDE SEQUENCE [LARGE SCALE GENOMIC DNA]</scope>
    <source>
        <strain evidence="2 3">ZYX-F-186</strain>
    </source>
</reference>
<proteinExistence type="predicted"/>
<comment type="caution">
    <text evidence="2">The sequence shown here is derived from an EMBL/GenBank/DDBJ whole genome shotgun (WGS) entry which is preliminary data.</text>
</comment>
<gene>
    <name evidence="2" type="ORF">RB614_35365</name>
</gene>
<evidence type="ECO:0000313" key="3">
    <source>
        <dbReference type="Proteomes" id="UP001230908"/>
    </source>
</evidence>
<feature type="compositionally biased region" description="Polar residues" evidence="1">
    <location>
        <begin position="186"/>
        <end position="196"/>
    </location>
</feature>
<dbReference type="Gene3D" id="3.40.50.10540">
    <property type="entry name" value="Crotonobetainyl-coa:carnitine coa-transferase, domain 1"/>
    <property type="match status" value="1"/>
</dbReference>
<feature type="compositionally biased region" description="Basic and acidic residues" evidence="1">
    <location>
        <begin position="99"/>
        <end position="121"/>
    </location>
</feature>
<dbReference type="RefSeq" id="WP_308717047.1">
    <property type="nucleotide sequence ID" value="NZ_JAVHUY010000046.1"/>
</dbReference>
<organism evidence="2 3">
    <name type="scientific">Phytohabitans maris</name>
    <dbReference type="NCBI Taxonomy" id="3071409"/>
    <lineage>
        <taxon>Bacteria</taxon>
        <taxon>Bacillati</taxon>
        <taxon>Actinomycetota</taxon>
        <taxon>Actinomycetes</taxon>
        <taxon>Micromonosporales</taxon>
        <taxon>Micromonosporaceae</taxon>
    </lineage>
</organism>
<dbReference type="SUPFAM" id="SSF89796">
    <property type="entry name" value="CoA-transferase family III (CaiB/BaiF)"/>
    <property type="match status" value="2"/>
</dbReference>
<dbReference type="InterPro" id="IPR003673">
    <property type="entry name" value="CoA-Trfase_fam_III"/>
</dbReference>
<evidence type="ECO:0000256" key="1">
    <source>
        <dbReference type="SAM" id="MobiDB-lite"/>
    </source>
</evidence>
<dbReference type="Pfam" id="PF02515">
    <property type="entry name" value="CoA_transf_3"/>
    <property type="match status" value="1"/>
</dbReference>
<evidence type="ECO:0008006" key="4">
    <source>
        <dbReference type="Google" id="ProtNLM"/>
    </source>
</evidence>
<dbReference type="EMBL" id="JAVHUY010000046">
    <property type="protein sequence ID" value="MDQ7909791.1"/>
    <property type="molecule type" value="Genomic_DNA"/>
</dbReference>
<protein>
    <recommendedName>
        <fullName evidence="4">CoA transferase</fullName>
    </recommendedName>
</protein>
<dbReference type="Proteomes" id="UP001230908">
    <property type="component" value="Unassembled WGS sequence"/>
</dbReference>
<name>A0ABU0ZRY9_9ACTN</name>
<accession>A0ABU0ZRY9</accession>
<feature type="region of interest" description="Disordered" evidence="1">
    <location>
        <begin position="86"/>
        <end position="124"/>
    </location>
</feature>
<dbReference type="InterPro" id="IPR023606">
    <property type="entry name" value="CoA-Trfase_III_dom_1_sf"/>
</dbReference>
<keyword evidence="3" id="KW-1185">Reference proteome</keyword>
<sequence>MDEVAAQAAYGLMAVHGRAADRTRFGVDYVSTVVGVVAARGALAAALSTSGGHTVEQARVPAAALLTVSQYLAACSAHDPDHVEAPEALGAPPPFTRADGVRAEPETLDPEPRRRAVDRPGHPAARGRAVALRYATAGAPLPDELRAMAASLPYARLCHAATEAGVAVQPLRGHAERAADPDTPPWTLTSTGSASSRWGAAPPTDRPLAGTVVVEADRRIQGPLAGHVLRMLGAEVVRGGTGRRRSTARHVADGR</sequence>
<feature type="region of interest" description="Disordered" evidence="1">
    <location>
        <begin position="176"/>
        <end position="204"/>
    </location>
</feature>
<evidence type="ECO:0000313" key="2">
    <source>
        <dbReference type="EMBL" id="MDQ7909791.1"/>
    </source>
</evidence>